<feature type="transmembrane region" description="Helical" evidence="7">
    <location>
        <begin position="135"/>
        <end position="161"/>
    </location>
</feature>
<sequence length="548" mass="61946">MPAILAILTSKERIRMIKLIVFDLMIGILDIAFLGLMLLVIDFYTKSNTEKNIFHNTYFGTSNSLVLIVIFFLLFSIKNWFGYYVSSLQRHFFFNVASRLSKRNIKHYINENYSQFVNIGSAAQIRKISQQPVEFSNYILVNLQQVISQGILIFFTIVAILTYHPSLFLLLFLLLLPPVVGLGYFIRLRLKNIRGEIKVTSEKALQHLQESLAGYVENNIYNSADFFIDRYYTHQKKLNTNIATQQALQSLPARMIEVFAILGFLILLAVNKFASPSLNINLLEIGIFMAAAYKIIPGIVKILSSVGQIKAYDFTLTDLLPGSTPKQKSSAKHTSIEMIRFEEVKFQYGNQQPIKKMSFEINAGDFVGVTGKSGAGKTTIIHLLVGFLAPNAGSISFNYATADEATRQSFWNRISYVKQQQFIFNDTIANNICLSNTVNEIKLAEVVEFCGLANLLNQYPKGIHQIVTENGKNISGGQRQRIILARALYHDFDLLILDEPFNEMDEVSEKRILNKLVALAKTGKIIMLITHDELGLTFCNKIIPIGDE</sequence>
<evidence type="ECO:0000256" key="6">
    <source>
        <dbReference type="ARBA" id="ARBA00023136"/>
    </source>
</evidence>
<comment type="caution">
    <text evidence="10">The sequence shown here is derived from an EMBL/GenBank/DDBJ whole genome shotgun (WGS) entry which is preliminary data.</text>
</comment>
<evidence type="ECO:0000313" key="10">
    <source>
        <dbReference type="EMBL" id="MBB2144641.1"/>
    </source>
</evidence>
<dbReference type="Gene3D" id="3.40.50.300">
    <property type="entry name" value="P-loop containing nucleotide triphosphate hydrolases"/>
    <property type="match status" value="1"/>
</dbReference>
<accession>A0A923DX29</accession>
<dbReference type="EMBL" id="WNXD01000001">
    <property type="protein sequence ID" value="MBB2144641.1"/>
    <property type="molecule type" value="Genomic_DNA"/>
</dbReference>
<dbReference type="InterPro" id="IPR011527">
    <property type="entry name" value="ABC1_TM_dom"/>
</dbReference>
<gene>
    <name evidence="10" type="ORF">GM921_04050</name>
</gene>
<keyword evidence="11" id="KW-1185">Reference proteome</keyword>
<organism evidence="10 11">
    <name type="scientific">Pedobacter planticolens</name>
    <dbReference type="NCBI Taxonomy" id="2679964"/>
    <lineage>
        <taxon>Bacteria</taxon>
        <taxon>Pseudomonadati</taxon>
        <taxon>Bacteroidota</taxon>
        <taxon>Sphingobacteriia</taxon>
        <taxon>Sphingobacteriales</taxon>
        <taxon>Sphingobacteriaceae</taxon>
        <taxon>Pedobacter</taxon>
    </lineage>
</organism>
<dbReference type="Pfam" id="PF00005">
    <property type="entry name" value="ABC_tran"/>
    <property type="match status" value="1"/>
</dbReference>
<dbReference type="CDD" id="cd03228">
    <property type="entry name" value="ABCC_MRP_Like"/>
    <property type="match status" value="1"/>
</dbReference>
<evidence type="ECO:0000256" key="3">
    <source>
        <dbReference type="ARBA" id="ARBA00022741"/>
    </source>
</evidence>
<feature type="transmembrane region" description="Helical" evidence="7">
    <location>
        <begin position="280"/>
        <end position="300"/>
    </location>
</feature>
<dbReference type="PANTHER" id="PTHR24221">
    <property type="entry name" value="ATP-BINDING CASSETTE SUB-FAMILY B"/>
    <property type="match status" value="1"/>
</dbReference>
<keyword evidence="6 7" id="KW-0472">Membrane</keyword>
<dbReference type="PROSITE" id="PS50893">
    <property type="entry name" value="ABC_TRANSPORTER_2"/>
    <property type="match status" value="1"/>
</dbReference>
<feature type="domain" description="ABC transporter" evidence="8">
    <location>
        <begin position="339"/>
        <end position="546"/>
    </location>
</feature>
<evidence type="ECO:0000313" key="11">
    <source>
        <dbReference type="Proteomes" id="UP000601055"/>
    </source>
</evidence>
<proteinExistence type="predicted"/>
<dbReference type="GO" id="GO:0005524">
    <property type="term" value="F:ATP binding"/>
    <property type="evidence" value="ECO:0007669"/>
    <property type="project" value="UniProtKB-KW"/>
</dbReference>
<feature type="transmembrane region" description="Helical" evidence="7">
    <location>
        <begin position="64"/>
        <end position="85"/>
    </location>
</feature>
<dbReference type="SUPFAM" id="SSF90123">
    <property type="entry name" value="ABC transporter transmembrane region"/>
    <property type="match status" value="1"/>
</dbReference>
<dbReference type="InterPro" id="IPR017871">
    <property type="entry name" value="ABC_transporter-like_CS"/>
</dbReference>
<dbReference type="GO" id="GO:0140359">
    <property type="term" value="F:ABC-type transporter activity"/>
    <property type="evidence" value="ECO:0007669"/>
    <property type="project" value="InterPro"/>
</dbReference>
<dbReference type="Proteomes" id="UP000601055">
    <property type="component" value="Unassembled WGS sequence"/>
</dbReference>
<dbReference type="Pfam" id="PF00664">
    <property type="entry name" value="ABC_membrane"/>
    <property type="match status" value="1"/>
</dbReference>
<reference evidence="10" key="1">
    <citation type="submission" date="2019-11" db="EMBL/GenBank/DDBJ databases">
        <title>Description of Pedobacter sp. LMG 31464T.</title>
        <authorList>
            <person name="Carlier A."/>
            <person name="Qi S."/>
            <person name="Vandamme P."/>
        </authorList>
    </citation>
    <scope>NUCLEOTIDE SEQUENCE</scope>
    <source>
        <strain evidence="10">LMG 31464</strain>
    </source>
</reference>
<evidence type="ECO:0000256" key="1">
    <source>
        <dbReference type="ARBA" id="ARBA00004651"/>
    </source>
</evidence>
<dbReference type="GO" id="GO:0005886">
    <property type="term" value="C:plasma membrane"/>
    <property type="evidence" value="ECO:0007669"/>
    <property type="project" value="UniProtKB-SubCell"/>
</dbReference>
<dbReference type="SMART" id="SM00382">
    <property type="entry name" value="AAA"/>
    <property type="match status" value="1"/>
</dbReference>
<comment type="subcellular location">
    <subcellularLocation>
        <location evidence="1">Cell membrane</location>
        <topology evidence="1">Multi-pass membrane protein</topology>
    </subcellularLocation>
</comment>
<dbReference type="PROSITE" id="PS50929">
    <property type="entry name" value="ABC_TM1F"/>
    <property type="match status" value="1"/>
</dbReference>
<dbReference type="GO" id="GO:0034040">
    <property type="term" value="F:ATPase-coupled lipid transmembrane transporter activity"/>
    <property type="evidence" value="ECO:0007669"/>
    <property type="project" value="TreeGrafter"/>
</dbReference>
<dbReference type="InterPro" id="IPR003439">
    <property type="entry name" value="ABC_transporter-like_ATP-bd"/>
</dbReference>
<dbReference type="InterPro" id="IPR036640">
    <property type="entry name" value="ABC1_TM_sf"/>
</dbReference>
<dbReference type="PANTHER" id="PTHR24221:SF654">
    <property type="entry name" value="ATP-BINDING CASSETTE SUB-FAMILY B MEMBER 6"/>
    <property type="match status" value="1"/>
</dbReference>
<dbReference type="InterPro" id="IPR027417">
    <property type="entry name" value="P-loop_NTPase"/>
</dbReference>
<evidence type="ECO:0000259" key="9">
    <source>
        <dbReference type="PROSITE" id="PS50929"/>
    </source>
</evidence>
<evidence type="ECO:0000256" key="5">
    <source>
        <dbReference type="ARBA" id="ARBA00022989"/>
    </source>
</evidence>
<evidence type="ECO:0000259" key="8">
    <source>
        <dbReference type="PROSITE" id="PS50893"/>
    </source>
</evidence>
<keyword evidence="5 7" id="KW-1133">Transmembrane helix</keyword>
<protein>
    <submittedName>
        <fullName evidence="10">ATP-binding cassette domain-containing protein</fullName>
    </submittedName>
</protein>
<name>A0A923DX29_9SPHI</name>
<dbReference type="GO" id="GO:0016887">
    <property type="term" value="F:ATP hydrolysis activity"/>
    <property type="evidence" value="ECO:0007669"/>
    <property type="project" value="InterPro"/>
</dbReference>
<feature type="transmembrane region" description="Helical" evidence="7">
    <location>
        <begin position="167"/>
        <end position="186"/>
    </location>
</feature>
<dbReference type="PROSITE" id="PS00211">
    <property type="entry name" value="ABC_TRANSPORTER_1"/>
    <property type="match status" value="1"/>
</dbReference>
<feature type="domain" description="ABC transmembrane type-1" evidence="9">
    <location>
        <begin position="24"/>
        <end position="311"/>
    </location>
</feature>
<dbReference type="InterPro" id="IPR039421">
    <property type="entry name" value="Type_1_exporter"/>
</dbReference>
<keyword evidence="2 7" id="KW-0812">Transmembrane</keyword>
<dbReference type="SUPFAM" id="SSF52540">
    <property type="entry name" value="P-loop containing nucleoside triphosphate hydrolases"/>
    <property type="match status" value="1"/>
</dbReference>
<dbReference type="AlphaFoldDB" id="A0A923DX29"/>
<feature type="transmembrane region" description="Helical" evidence="7">
    <location>
        <begin position="255"/>
        <end position="274"/>
    </location>
</feature>
<evidence type="ECO:0000256" key="4">
    <source>
        <dbReference type="ARBA" id="ARBA00022840"/>
    </source>
</evidence>
<evidence type="ECO:0000256" key="2">
    <source>
        <dbReference type="ARBA" id="ARBA00022692"/>
    </source>
</evidence>
<keyword evidence="4 10" id="KW-0067">ATP-binding</keyword>
<dbReference type="InterPro" id="IPR003593">
    <property type="entry name" value="AAA+_ATPase"/>
</dbReference>
<dbReference type="Gene3D" id="1.20.1560.10">
    <property type="entry name" value="ABC transporter type 1, transmembrane domain"/>
    <property type="match status" value="1"/>
</dbReference>
<keyword evidence="3" id="KW-0547">Nucleotide-binding</keyword>
<evidence type="ECO:0000256" key="7">
    <source>
        <dbReference type="SAM" id="Phobius"/>
    </source>
</evidence>
<feature type="transmembrane region" description="Helical" evidence="7">
    <location>
        <begin position="20"/>
        <end position="44"/>
    </location>
</feature>